<gene>
    <name evidence="3" type="ORF">SAMN05660918_1546</name>
</gene>
<sequence length="1164" mass="125179">MKNYLLILTFFAFITSQAQLSNKHWLPPLHSRDDSTIQDQYLYISTAETTPFQVNVTTGNGVPISGSPFTISQTNPVVVNAGVGQPSNMFLDYNDINIVKSDKGLILEGPKDFYVSFRMRHINHAETLISKGRPGIGTDFRLGSTPQGGEVSIRNFVSSVMATEDNTSITLSDYNTNVEFVSGAGFITDDTQTFILNAGESIVFSGYADNPNNWTGFIGASLTSTKPVAVSTGNATGGVTDNGSDFTLDQIVSSSQIGTEYIFIEGNGTPQMELPLIIADEDNTQIFVNGNPVAATTLNAGDYYLVPNSEYQGTSNKNIYVKSTKPVFAYQLIGGAPSSPTSGLNFIPPLSCFFQESVYLPAIDQIGGNTYSTDLMILTYSNATITINGTPISTTQAQTVLGNTDWVTYRISGYSGNVNVVSTGPLAVGVFGSSGAAGYAGYYSGFGSAPQDTPITVCSSTTTNLFDGINGNPGPGGTWTVPAGGAPLAGDVFDPAINIAGEYQYAFTKTCNTALTNISVKVNVTIQQANNVGTNTTKNTCKNAVSFDLFPLLGTGVTTGGIWSPALASGTGIFNPAVDASGTYTYTIPASGVCPALSSTVIVTNYDIPTLVAITDLKVCDDAIDGSDTNGQTTFNLSPKTTEILNSQTDVNVTYHLLQNEAIAGTNAITSYTGSDKIIYVRLFNTLTNCFNTTSFNLVVTPLPVVNNPVTLRQCDDNTDAISNFNLTEANSIISSQSNLIFKYYLSQADAQGDISRIPNETAYTSPNGGVVWARIENENGCIRTAQVNLAVSATQIPATFPKIVLEQCDEFINNPDPIADDPDNDGIDFFDLNLATNDPVNGILAQFTNSTNLIVTYYESQTDALAELNPIDTNNIDGYRNITPNLQQIWVRIDSNINNDCVGLGQYVDLKVNPLPDFDIPTLEVLCVQPGTGIGNYAINATPTTPGNYTYTWTPTNPDTTAGLENAVFNASANGIYKVVVTNTATSCSREDQTEILISSAPQAVEAELVSEIFVSGLSTIQAVVIGGFGTYEYSLNQIDWQTSPVFANLENDTYTIYVRDINGCGEGNSNQIATISFPNYFTPNGDGYNDSWKIEGLTEEFEVKIYIFDRYGKLIKQIDAYGNGWDGKLNGIDVISSDYWFKIEYKENGIQKEFRSHFSLKR</sequence>
<dbReference type="EMBL" id="FNYA01000002">
    <property type="protein sequence ID" value="SEI72486.1"/>
    <property type="molecule type" value="Genomic_DNA"/>
</dbReference>
<protein>
    <submittedName>
        <fullName evidence="3">Gliding motility-associated C-terminal domain-containing protein</fullName>
    </submittedName>
</protein>
<name>A0A1H6SZT6_9FLAO</name>
<dbReference type="OrthoDB" id="9765926at2"/>
<evidence type="ECO:0000313" key="3">
    <source>
        <dbReference type="EMBL" id="SEI72486.1"/>
    </source>
</evidence>
<dbReference type="RefSeq" id="WP_091310817.1">
    <property type="nucleotide sequence ID" value="NZ_CBCSJU010000002.1"/>
</dbReference>
<dbReference type="STRING" id="402734.SAMN05660918_1546"/>
<accession>A0A1H6SZT6</accession>
<keyword evidence="4" id="KW-1185">Reference proteome</keyword>
<dbReference type="NCBIfam" id="TIGR04131">
    <property type="entry name" value="Bac_Flav_CTERM"/>
    <property type="match status" value="1"/>
</dbReference>
<dbReference type="Proteomes" id="UP000199702">
    <property type="component" value="Unassembled WGS sequence"/>
</dbReference>
<organism evidence="3 4">
    <name type="scientific">Flavobacterium terrigena</name>
    <dbReference type="NCBI Taxonomy" id="402734"/>
    <lineage>
        <taxon>Bacteria</taxon>
        <taxon>Pseudomonadati</taxon>
        <taxon>Bacteroidota</taxon>
        <taxon>Flavobacteriia</taxon>
        <taxon>Flavobacteriales</taxon>
        <taxon>Flavobacteriaceae</taxon>
        <taxon>Flavobacterium</taxon>
    </lineage>
</organism>
<keyword evidence="1" id="KW-0732">Signal</keyword>
<dbReference type="InterPro" id="IPR035234">
    <property type="entry name" value="IgGFc-bd_N"/>
</dbReference>
<feature type="signal peptide" evidence="1">
    <location>
        <begin position="1"/>
        <end position="20"/>
    </location>
</feature>
<evidence type="ECO:0000259" key="2">
    <source>
        <dbReference type="Pfam" id="PF17517"/>
    </source>
</evidence>
<dbReference type="Pfam" id="PF17517">
    <property type="entry name" value="IgGFc_binding"/>
    <property type="match status" value="1"/>
</dbReference>
<proteinExistence type="predicted"/>
<dbReference type="Pfam" id="PF13585">
    <property type="entry name" value="CHU_C"/>
    <property type="match status" value="1"/>
</dbReference>
<feature type="domain" description="IgGFc-binding protein N-terminal" evidence="2">
    <location>
        <begin position="136"/>
        <end position="432"/>
    </location>
</feature>
<dbReference type="AlphaFoldDB" id="A0A1H6SZT6"/>
<evidence type="ECO:0000313" key="4">
    <source>
        <dbReference type="Proteomes" id="UP000199702"/>
    </source>
</evidence>
<feature type="chain" id="PRO_5011760140" evidence="1">
    <location>
        <begin position="21"/>
        <end position="1164"/>
    </location>
</feature>
<reference evidence="4" key="1">
    <citation type="submission" date="2016-10" db="EMBL/GenBank/DDBJ databases">
        <authorList>
            <person name="Varghese N."/>
            <person name="Submissions S."/>
        </authorList>
    </citation>
    <scope>NUCLEOTIDE SEQUENCE [LARGE SCALE GENOMIC DNA]</scope>
    <source>
        <strain evidence="4">DSM 17934</strain>
    </source>
</reference>
<evidence type="ECO:0000256" key="1">
    <source>
        <dbReference type="SAM" id="SignalP"/>
    </source>
</evidence>
<dbReference type="InterPro" id="IPR026341">
    <property type="entry name" value="T9SS_type_B"/>
</dbReference>